<evidence type="ECO:0000313" key="1">
    <source>
        <dbReference type="EMBL" id="KAL2543123.1"/>
    </source>
</evidence>
<name>A0ABD1W2T1_9LAMI</name>
<keyword evidence="2" id="KW-1185">Reference proteome</keyword>
<accession>A0ABD1W2T1</accession>
<reference evidence="2" key="1">
    <citation type="submission" date="2024-07" db="EMBL/GenBank/DDBJ databases">
        <title>Two chromosome-level genome assemblies of Korean endemic species Abeliophyllum distichum and Forsythia ovata (Oleaceae).</title>
        <authorList>
            <person name="Jang H."/>
        </authorList>
    </citation>
    <scope>NUCLEOTIDE SEQUENCE [LARGE SCALE GENOMIC DNA]</scope>
</reference>
<dbReference type="Pfam" id="PF14223">
    <property type="entry name" value="Retrotran_gag_2"/>
    <property type="match status" value="1"/>
</dbReference>
<dbReference type="Proteomes" id="UP001604336">
    <property type="component" value="Unassembled WGS sequence"/>
</dbReference>
<dbReference type="EMBL" id="JBFOLK010000001">
    <property type="protein sequence ID" value="KAL2543123.1"/>
    <property type="molecule type" value="Genomic_DNA"/>
</dbReference>
<evidence type="ECO:0000313" key="2">
    <source>
        <dbReference type="Proteomes" id="UP001604336"/>
    </source>
</evidence>
<comment type="caution">
    <text evidence="1">The sequence shown here is derived from an EMBL/GenBank/DDBJ whole genome shotgun (WGS) entry which is preliminary data.</text>
</comment>
<proteinExistence type="predicted"/>
<sequence length="189" mass="21056">MDLGNDLESDLSDFSEIVKSLAHNDKKIDNENLAIILLNSLLDSYRVVRNAIKYARDVLTQAIVIDPLSSKDLEIYGIGGWDTLGTIGLKYLNDLNLLGKDTVVQLSFCEMCVLGKSHRVGFEIGQHGTKRPLDYIHADLWDLEKHHIHGGNRFFLSIVDDCSRKVLAAMGDLGSRYRVGVSDDGEIKP</sequence>
<dbReference type="AlphaFoldDB" id="A0ABD1W2T1"/>
<organism evidence="1 2">
    <name type="scientific">Abeliophyllum distichum</name>
    <dbReference type="NCBI Taxonomy" id="126358"/>
    <lineage>
        <taxon>Eukaryota</taxon>
        <taxon>Viridiplantae</taxon>
        <taxon>Streptophyta</taxon>
        <taxon>Embryophyta</taxon>
        <taxon>Tracheophyta</taxon>
        <taxon>Spermatophyta</taxon>
        <taxon>Magnoliopsida</taxon>
        <taxon>eudicotyledons</taxon>
        <taxon>Gunneridae</taxon>
        <taxon>Pentapetalae</taxon>
        <taxon>asterids</taxon>
        <taxon>lamiids</taxon>
        <taxon>Lamiales</taxon>
        <taxon>Oleaceae</taxon>
        <taxon>Forsythieae</taxon>
        <taxon>Abeliophyllum</taxon>
    </lineage>
</organism>
<gene>
    <name evidence="1" type="ORF">Adt_04101</name>
</gene>
<protein>
    <submittedName>
        <fullName evidence="1">Gag pre-integrs domain-containing protein</fullName>
    </submittedName>
</protein>